<keyword evidence="6" id="KW-0963">Cytoplasm</keyword>
<evidence type="ECO:0000256" key="6">
    <source>
        <dbReference type="ARBA" id="ARBA00022490"/>
    </source>
</evidence>
<dbReference type="InterPro" id="IPR009800">
    <property type="entry name" value="HCR"/>
</dbReference>
<keyword evidence="9" id="KW-0539">Nucleus</keyword>
<accession>A0A3Q1IFN1</accession>
<dbReference type="Ensembl" id="ENSATET00000019287.3">
    <property type="protein sequence ID" value="ENSATEP00000018970.2"/>
    <property type="gene ID" value="ENSATEG00000013204.3"/>
</dbReference>
<proteinExistence type="predicted"/>
<dbReference type="PANTHER" id="PTHR46822:SF1">
    <property type="entry name" value="COILED-COIL ALPHA-HELICAL ROD PROTEIN 1"/>
    <property type="match status" value="1"/>
</dbReference>
<dbReference type="GeneTree" id="ENSGT00940000153251"/>
<evidence type="ECO:0000256" key="1">
    <source>
        <dbReference type="ARBA" id="ARBA00003936"/>
    </source>
</evidence>
<reference evidence="13" key="2">
    <citation type="submission" date="2025-08" db="UniProtKB">
        <authorList>
            <consortium name="Ensembl"/>
        </authorList>
    </citation>
    <scope>IDENTIFICATION</scope>
</reference>
<dbReference type="InParanoid" id="A0A3Q1IFN1"/>
<feature type="region of interest" description="Disordered" evidence="12">
    <location>
        <begin position="844"/>
        <end position="870"/>
    </location>
</feature>
<dbReference type="GO" id="GO:0005737">
    <property type="term" value="C:cytoplasm"/>
    <property type="evidence" value="ECO:0007669"/>
    <property type="project" value="UniProtKB-SubCell"/>
</dbReference>
<evidence type="ECO:0000256" key="9">
    <source>
        <dbReference type="ARBA" id="ARBA00023242"/>
    </source>
</evidence>
<evidence type="ECO:0000313" key="14">
    <source>
        <dbReference type="Proteomes" id="UP000265040"/>
    </source>
</evidence>
<reference evidence="13" key="3">
    <citation type="submission" date="2025-09" db="UniProtKB">
        <authorList>
            <consortium name="Ensembl"/>
        </authorList>
    </citation>
    <scope>IDENTIFICATION</scope>
</reference>
<feature type="coiled-coil region" evidence="11">
    <location>
        <begin position="143"/>
        <end position="323"/>
    </location>
</feature>
<keyword evidence="7" id="KW-0221">Differentiation</keyword>
<keyword evidence="8 11" id="KW-0175">Coiled coil</keyword>
<evidence type="ECO:0000256" key="11">
    <source>
        <dbReference type="SAM" id="Coils"/>
    </source>
</evidence>
<dbReference type="GO" id="GO:0005634">
    <property type="term" value="C:nucleus"/>
    <property type="evidence" value="ECO:0007669"/>
    <property type="project" value="UniProtKB-SubCell"/>
</dbReference>
<feature type="coiled-coil region" evidence="11">
    <location>
        <begin position="369"/>
        <end position="396"/>
    </location>
</feature>
<dbReference type="GO" id="GO:0030154">
    <property type="term" value="P:cell differentiation"/>
    <property type="evidence" value="ECO:0007669"/>
    <property type="project" value="UniProtKB-KW"/>
</dbReference>
<evidence type="ECO:0000256" key="5">
    <source>
        <dbReference type="ARBA" id="ARBA00022473"/>
    </source>
</evidence>
<dbReference type="Proteomes" id="UP000265040">
    <property type="component" value="Chromosome 14"/>
</dbReference>
<feature type="coiled-coil region" evidence="11">
    <location>
        <begin position="627"/>
        <end position="729"/>
    </location>
</feature>
<evidence type="ECO:0000256" key="7">
    <source>
        <dbReference type="ARBA" id="ARBA00022782"/>
    </source>
</evidence>
<gene>
    <name evidence="13" type="primary">CCDC170</name>
</gene>
<feature type="compositionally biased region" description="Polar residues" evidence="12">
    <location>
        <begin position="796"/>
        <end position="817"/>
    </location>
</feature>
<keyword evidence="14" id="KW-1185">Reference proteome</keyword>
<evidence type="ECO:0000256" key="10">
    <source>
        <dbReference type="ARBA" id="ARBA00031932"/>
    </source>
</evidence>
<dbReference type="Pfam" id="PF07111">
    <property type="entry name" value="HCR"/>
    <property type="match status" value="1"/>
</dbReference>
<dbReference type="GO" id="GO:0006611">
    <property type="term" value="P:protein export from nucleus"/>
    <property type="evidence" value="ECO:0007669"/>
    <property type="project" value="TreeGrafter"/>
</dbReference>
<protein>
    <recommendedName>
        <fullName evidence="4">Coiled-coil alpha-helical rod protein 1</fullName>
    </recommendedName>
    <alternativeName>
        <fullName evidence="10">Alpha-helical coiled-coil rod protein</fullName>
    </alternativeName>
</protein>
<dbReference type="FunCoup" id="A0A3Q1IFN1">
    <property type="interactions" value="550"/>
</dbReference>
<comment type="function">
    <text evidence="1">May be a regulator of keratinocyte proliferation or differentiation.</text>
</comment>
<feature type="coiled-coil region" evidence="11">
    <location>
        <begin position="456"/>
        <end position="483"/>
    </location>
</feature>
<evidence type="ECO:0000256" key="8">
    <source>
        <dbReference type="ARBA" id="ARBA00023054"/>
    </source>
</evidence>
<dbReference type="AlphaFoldDB" id="A0A3Q1IFN1"/>
<comment type="subcellular location">
    <subcellularLocation>
        <location evidence="3">Cytoplasm</location>
    </subcellularLocation>
    <subcellularLocation>
        <location evidence="2">Nucleus</location>
    </subcellularLocation>
</comment>
<keyword evidence="5" id="KW-0217">Developmental protein</keyword>
<sequence length="870" mass="99578">METHDFRKEKLIAPADFTSPAASGKIQEDLVPPSHFATSIQSAGANRGVKIQGTPPTTSWINPGTSSVTVTAGDPSVANPWLAISQAQQEILELRKENQRIMTLQGDTIRGRMVMDHSSDLRARSVERSEHWSRREAEWHLEAKKHKAEAERLKGQVEVLKESAGRYREEMRDRDSTLNRQSHELEAMREELCKAKTELSQLREELIHSTAQKEKVTSKLERLKNESSEEITRLRRDVERSKEEARDLALKAEMDRLQAEKDAKQQTHKLSEQLAEMQKKQEVELQQLNDSHCAELGAARQTNTKLQDRLQSMTSEVLQLKSTLMAASTERDGLKEHLSQMGQAFETQSVTLHSLRNYIGQVVPEKGEKERLNEAVERLNKEKAALQKTAELLTVRLNSLNEILALQEEKIVKKTSTDPLVKNGFEGLQVLQLWREKVFKLCVQLRSKDIELRGEKDTLLSKVKFMEQQLQQEQHRANVLQHSLDDRIAELDLERVEKDTLRHDLDKAYKENLQLMTMNQKEEAELKILTEAVHRFSLAFENKVAEVDTAQSRLKVFTQRLMFAKRRVETVQGLFMRRLALQKVQHASKRADQAADSTTNLQTELSLVCEERDKLTQELKRTPELIEKALADLKEQYESKLRRQQQDLEQSLVEVRQAVAGREEAEQSLQQIQAELQESKVNLEKLCSELLIQQEHSERALLEKVSEIEDRCAEKLREMEVQVNTARREHTKAVMTLRHFEREAARKQEEMRETKHFTSNHTKRELQNKQLKDKYLMLATASEQGLMSEYAGVHTTTPQNSAAPVEQQQKPSESSCSLGEKVHLPADERLLSVLEELHTLSAAVVNSSEDSADEEGQNDSVGPPAQSLHS</sequence>
<feature type="region of interest" description="Disordered" evidence="12">
    <location>
        <begin position="745"/>
        <end position="765"/>
    </location>
</feature>
<feature type="region of interest" description="Disordered" evidence="12">
    <location>
        <begin position="796"/>
        <end position="821"/>
    </location>
</feature>
<evidence type="ECO:0000256" key="2">
    <source>
        <dbReference type="ARBA" id="ARBA00004123"/>
    </source>
</evidence>
<evidence type="ECO:0000256" key="12">
    <source>
        <dbReference type="SAM" id="MobiDB-lite"/>
    </source>
</evidence>
<organism evidence="13 14">
    <name type="scientific">Anabas testudineus</name>
    <name type="common">Climbing perch</name>
    <name type="synonym">Anthias testudineus</name>
    <dbReference type="NCBI Taxonomy" id="64144"/>
    <lineage>
        <taxon>Eukaryota</taxon>
        <taxon>Metazoa</taxon>
        <taxon>Chordata</taxon>
        <taxon>Craniata</taxon>
        <taxon>Vertebrata</taxon>
        <taxon>Euteleostomi</taxon>
        <taxon>Actinopterygii</taxon>
        <taxon>Neopterygii</taxon>
        <taxon>Teleostei</taxon>
        <taxon>Neoteleostei</taxon>
        <taxon>Acanthomorphata</taxon>
        <taxon>Anabantaria</taxon>
        <taxon>Anabantiformes</taxon>
        <taxon>Anabantoidei</taxon>
        <taxon>Anabantidae</taxon>
        <taxon>Anabas</taxon>
    </lineage>
</organism>
<evidence type="ECO:0000256" key="4">
    <source>
        <dbReference type="ARBA" id="ARBA00016468"/>
    </source>
</evidence>
<reference evidence="13" key="1">
    <citation type="submission" date="2021-04" db="EMBL/GenBank/DDBJ databases">
        <authorList>
            <consortium name="Wellcome Sanger Institute Data Sharing"/>
        </authorList>
    </citation>
    <scope>NUCLEOTIDE SEQUENCE [LARGE SCALE GENOMIC DNA]</scope>
</reference>
<name>A0A3Q1IFN1_ANATE</name>
<evidence type="ECO:0000313" key="13">
    <source>
        <dbReference type="Ensembl" id="ENSATEP00000018970.2"/>
    </source>
</evidence>
<dbReference type="PANTHER" id="PTHR46822">
    <property type="entry name" value="COILED-COIL ALPHA-HELICAL ROD PROTEIN 1"/>
    <property type="match status" value="1"/>
</dbReference>
<dbReference type="OrthoDB" id="193258at2759"/>
<dbReference type="GO" id="GO:0005814">
    <property type="term" value="C:centriole"/>
    <property type="evidence" value="ECO:0007669"/>
    <property type="project" value="TreeGrafter"/>
</dbReference>
<evidence type="ECO:0000256" key="3">
    <source>
        <dbReference type="ARBA" id="ARBA00004496"/>
    </source>
</evidence>
<dbReference type="STRING" id="64144.ENSATEP00000018970"/>